<dbReference type="Gene3D" id="2.60.40.1180">
    <property type="entry name" value="Golgi alpha-mannosidase II"/>
    <property type="match status" value="1"/>
</dbReference>
<evidence type="ECO:0000313" key="3">
    <source>
        <dbReference type="EMBL" id="KAK6543474.1"/>
    </source>
</evidence>
<reference evidence="3 4" key="1">
    <citation type="submission" date="2019-10" db="EMBL/GenBank/DDBJ databases">
        <authorList>
            <person name="Palmer J.M."/>
        </authorList>
    </citation>
    <scope>NUCLEOTIDE SEQUENCE [LARGE SCALE GENOMIC DNA]</scope>
    <source>
        <strain evidence="3 4">TWF694</strain>
    </source>
</reference>
<keyword evidence="1" id="KW-0732">Signal</keyword>
<proteinExistence type="predicted"/>
<dbReference type="Proteomes" id="UP001365542">
    <property type="component" value="Unassembled WGS sequence"/>
</dbReference>
<dbReference type="Pfam" id="PF14587">
    <property type="entry name" value="Glyco_hydr_30_2"/>
    <property type="match status" value="1"/>
</dbReference>
<dbReference type="EMBL" id="JAVHJO010000001">
    <property type="protein sequence ID" value="KAK6543474.1"/>
    <property type="molecule type" value="Genomic_DNA"/>
</dbReference>
<dbReference type="SUPFAM" id="SSF51011">
    <property type="entry name" value="Glycosyl hydrolase domain"/>
    <property type="match status" value="1"/>
</dbReference>
<dbReference type="Gene3D" id="3.20.20.80">
    <property type="entry name" value="Glycosidases"/>
    <property type="match status" value="1"/>
</dbReference>
<organism evidence="3 4">
    <name type="scientific">Orbilia ellipsospora</name>
    <dbReference type="NCBI Taxonomy" id="2528407"/>
    <lineage>
        <taxon>Eukaryota</taxon>
        <taxon>Fungi</taxon>
        <taxon>Dikarya</taxon>
        <taxon>Ascomycota</taxon>
        <taxon>Pezizomycotina</taxon>
        <taxon>Orbiliomycetes</taxon>
        <taxon>Orbiliales</taxon>
        <taxon>Orbiliaceae</taxon>
        <taxon>Orbilia</taxon>
    </lineage>
</organism>
<evidence type="ECO:0000259" key="2">
    <source>
        <dbReference type="Pfam" id="PF14587"/>
    </source>
</evidence>
<protein>
    <submittedName>
        <fullName evidence="3">Endo-beta-1 6-galactanase</fullName>
    </submittedName>
</protein>
<dbReference type="PANTHER" id="PTHR42767:SF1">
    <property type="entry name" value="ENDO-BETA-1,6-GALACTANASE-LIKE DOMAIN-CONTAINING PROTEIN"/>
    <property type="match status" value="1"/>
</dbReference>
<feature type="signal peptide" evidence="1">
    <location>
        <begin position="1"/>
        <end position="19"/>
    </location>
</feature>
<dbReference type="InterPro" id="IPR013780">
    <property type="entry name" value="Glyco_hydro_b"/>
</dbReference>
<name>A0AAV9XMY5_9PEZI</name>
<dbReference type="InterPro" id="IPR039514">
    <property type="entry name" value="6GAL-like"/>
</dbReference>
<gene>
    <name evidence="3" type="primary">6GAL</name>
    <name evidence="3" type="ORF">TWF694_000220</name>
</gene>
<sequence>MFYSIAAALLLISGQLVLGDYIINPSTNWGVWQGWGTSLAWWAKAFGTRTDLSKIFFTTATTSYNGVSVPGLGLNIVRYNAGACSTNTYSGTSMVKSPNIKPARQMDGFWLNWASTDPTTSSWNWNVDANQRAALTNAKSNGANHFILFSNSPMWWMLYNKNPSGGANGTENIQSWNYQDHATYLATIAKHAQSSWGITFESVEAFNEPSSNWWTSTGTQEGCKIGASTQAQIIPYLRTALNNQGLSSTMIAASDENTIDIAISTWNALSSTAKSSVNQIHVHGYQGGGGDRVTLYNTALSQGKKLWNSEYGDSDSTGVSLASNLILDFRWLHPTAWVYWQVIDVPGWGLLEGNIDAGTLASFAQKYYVLAHFTRHIREGMTIIDGGGDVVVSAYDSVNHKLIIVAVNWSTTSQYLNFDLSKFGGVVNGATVPRWATSMTSGGSRYVSYPSDTVISGTRFWSNFGPNTIMTFEISGVTH</sequence>
<dbReference type="SUPFAM" id="SSF51445">
    <property type="entry name" value="(Trans)glycosidases"/>
    <property type="match status" value="1"/>
</dbReference>
<dbReference type="GO" id="GO:0004553">
    <property type="term" value="F:hydrolase activity, hydrolyzing O-glycosyl compounds"/>
    <property type="evidence" value="ECO:0007669"/>
    <property type="project" value="InterPro"/>
</dbReference>
<dbReference type="AlphaFoldDB" id="A0AAV9XMY5"/>
<dbReference type="InterPro" id="IPR017853">
    <property type="entry name" value="GH"/>
</dbReference>
<dbReference type="InterPro" id="IPR039743">
    <property type="entry name" value="6GAL/EXGAL"/>
</dbReference>
<keyword evidence="4" id="KW-1185">Reference proteome</keyword>
<evidence type="ECO:0000256" key="1">
    <source>
        <dbReference type="SAM" id="SignalP"/>
    </source>
</evidence>
<feature type="chain" id="PRO_5043945408" evidence="1">
    <location>
        <begin position="20"/>
        <end position="479"/>
    </location>
</feature>
<dbReference type="PANTHER" id="PTHR42767">
    <property type="entry name" value="ENDO-BETA-1,6-GALACTANASE"/>
    <property type="match status" value="1"/>
</dbReference>
<comment type="caution">
    <text evidence="3">The sequence shown here is derived from an EMBL/GenBank/DDBJ whole genome shotgun (WGS) entry which is preliminary data.</text>
</comment>
<feature type="domain" description="Endo-beta-1,6-galactanase-like" evidence="2">
    <location>
        <begin position="23"/>
        <end position="263"/>
    </location>
</feature>
<evidence type="ECO:0000313" key="4">
    <source>
        <dbReference type="Proteomes" id="UP001365542"/>
    </source>
</evidence>
<accession>A0AAV9XMY5</accession>